<dbReference type="AlphaFoldDB" id="A0A5B7E9T4"/>
<keyword evidence="2" id="KW-1185">Reference proteome</keyword>
<gene>
    <name evidence="1" type="ORF">E2C01_024112</name>
</gene>
<proteinExistence type="predicted"/>
<sequence length="125" mass="13991">MWLEILAALVVVVMSVRFWYRYTSGHCTSTRSMAGKTVIITGATAGEARTHYRAGRWRVTDPLRDVICSAVLFLDTHTHTHTSANVCTNCHQELGRRLLVTCSDVVPESSSPAGTWRKDAKWQVK</sequence>
<name>A0A5B7E9T4_PORTR</name>
<dbReference type="EMBL" id="VSRR010002328">
    <property type="protein sequence ID" value="MPC30842.1"/>
    <property type="molecule type" value="Genomic_DNA"/>
</dbReference>
<comment type="caution">
    <text evidence="1">The sequence shown here is derived from an EMBL/GenBank/DDBJ whole genome shotgun (WGS) entry which is preliminary data.</text>
</comment>
<organism evidence="1 2">
    <name type="scientific">Portunus trituberculatus</name>
    <name type="common">Swimming crab</name>
    <name type="synonym">Neptunus trituberculatus</name>
    <dbReference type="NCBI Taxonomy" id="210409"/>
    <lineage>
        <taxon>Eukaryota</taxon>
        <taxon>Metazoa</taxon>
        <taxon>Ecdysozoa</taxon>
        <taxon>Arthropoda</taxon>
        <taxon>Crustacea</taxon>
        <taxon>Multicrustacea</taxon>
        <taxon>Malacostraca</taxon>
        <taxon>Eumalacostraca</taxon>
        <taxon>Eucarida</taxon>
        <taxon>Decapoda</taxon>
        <taxon>Pleocyemata</taxon>
        <taxon>Brachyura</taxon>
        <taxon>Eubrachyura</taxon>
        <taxon>Portunoidea</taxon>
        <taxon>Portunidae</taxon>
        <taxon>Portuninae</taxon>
        <taxon>Portunus</taxon>
    </lineage>
</organism>
<accession>A0A5B7E9T4</accession>
<evidence type="ECO:0000313" key="1">
    <source>
        <dbReference type="EMBL" id="MPC30842.1"/>
    </source>
</evidence>
<dbReference type="Proteomes" id="UP000324222">
    <property type="component" value="Unassembled WGS sequence"/>
</dbReference>
<reference evidence="1 2" key="1">
    <citation type="submission" date="2019-05" db="EMBL/GenBank/DDBJ databases">
        <title>Another draft genome of Portunus trituberculatus and its Hox gene families provides insights of decapod evolution.</title>
        <authorList>
            <person name="Jeong J.-H."/>
            <person name="Song I."/>
            <person name="Kim S."/>
            <person name="Choi T."/>
            <person name="Kim D."/>
            <person name="Ryu S."/>
            <person name="Kim W."/>
        </authorList>
    </citation>
    <scope>NUCLEOTIDE SEQUENCE [LARGE SCALE GENOMIC DNA]</scope>
    <source>
        <tissue evidence="1">Muscle</tissue>
    </source>
</reference>
<protein>
    <submittedName>
        <fullName evidence="1">Uncharacterized protein</fullName>
    </submittedName>
</protein>
<evidence type="ECO:0000313" key="2">
    <source>
        <dbReference type="Proteomes" id="UP000324222"/>
    </source>
</evidence>
<dbReference type="OrthoDB" id="191139at2759"/>